<comment type="caution">
    <text evidence="1">The sequence shown here is derived from an EMBL/GenBank/DDBJ whole genome shotgun (WGS) entry which is preliminary data.</text>
</comment>
<name>A0ACB8R715_9AGAM</name>
<gene>
    <name evidence="1" type="ORF">FA95DRAFT_1566883</name>
</gene>
<evidence type="ECO:0000313" key="1">
    <source>
        <dbReference type="EMBL" id="KAI0039869.1"/>
    </source>
</evidence>
<reference evidence="1" key="1">
    <citation type="submission" date="2021-02" db="EMBL/GenBank/DDBJ databases">
        <authorList>
            <consortium name="DOE Joint Genome Institute"/>
            <person name="Ahrendt S."/>
            <person name="Looney B.P."/>
            <person name="Miyauchi S."/>
            <person name="Morin E."/>
            <person name="Drula E."/>
            <person name="Courty P.E."/>
            <person name="Chicoki N."/>
            <person name="Fauchery L."/>
            <person name="Kohler A."/>
            <person name="Kuo A."/>
            <person name="Labutti K."/>
            <person name="Pangilinan J."/>
            <person name="Lipzen A."/>
            <person name="Riley R."/>
            <person name="Andreopoulos W."/>
            <person name="He G."/>
            <person name="Johnson J."/>
            <person name="Barry K.W."/>
            <person name="Grigoriev I.V."/>
            <person name="Nagy L."/>
            <person name="Hibbett D."/>
            <person name="Henrissat B."/>
            <person name="Matheny P.B."/>
            <person name="Labbe J."/>
            <person name="Martin F."/>
        </authorList>
    </citation>
    <scope>NUCLEOTIDE SEQUENCE</scope>
    <source>
        <strain evidence="1">FP105234-sp</strain>
    </source>
</reference>
<reference evidence="1" key="2">
    <citation type="journal article" date="2022" name="New Phytol.">
        <title>Evolutionary transition to the ectomycorrhizal habit in the genomes of a hyperdiverse lineage of mushroom-forming fungi.</title>
        <authorList>
            <person name="Looney B."/>
            <person name="Miyauchi S."/>
            <person name="Morin E."/>
            <person name="Drula E."/>
            <person name="Courty P.E."/>
            <person name="Kohler A."/>
            <person name="Kuo A."/>
            <person name="LaButti K."/>
            <person name="Pangilinan J."/>
            <person name="Lipzen A."/>
            <person name="Riley R."/>
            <person name="Andreopoulos W."/>
            <person name="He G."/>
            <person name="Johnson J."/>
            <person name="Nolan M."/>
            <person name="Tritt A."/>
            <person name="Barry K.W."/>
            <person name="Grigoriev I.V."/>
            <person name="Nagy L.G."/>
            <person name="Hibbett D."/>
            <person name="Henrissat B."/>
            <person name="Matheny P.B."/>
            <person name="Labbe J."/>
            <person name="Martin F.M."/>
        </authorList>
    </citation>
    <scope>NUCLEOTIDE SEQUENCE</scope>
    <source>
        <strain evidence="1">FP105234-sp</strain>
    </source>
</reference>
<evidence type="ECO:0000313" key="2">
    <source>
        <dbReference type="Proteomes" id="UP000814033"/>
    </source>
</evidence>
<accession>A0ACB8R715</accession>
<protein>
    <submittedName>
        <fullName evidence="1">Alpha/beta-hydrolase</fullName>
    </submittedName>
</protein>
<proteinExistence type="predicted"/>
<dbReference type="EMBL" id="MU276254">
    <property type="protein sequence ID" value="KAI0039869.1"/>
    <property type="molecule type" value="Genomic_DNA"/>
</dbReference>
<dbReference type="Proteomes" id="UP000814033">
    <property type="component" value="Unassembled WGS sequence"/>
</dbReference>
<organism evidence="1 2">
    <name type="scientific">Auriscalpium vulgare</name>
    <dbReference type="NCBI Taxonomy" id="40419"/>
    <lineage>
        <taxon>Eukaryota</taxon>
        <taxon>Fungi</taxon>
        <taxon>Dikarya</taxon>
        <taxon>Basidiomycota</taxon>
        <taxon>Agaricomycotina</taxon>
        <taxon>Agaricomycetes</taxon>
        <taxon>Russulales</taxon>
        <taxon>Auriscalpiaceae</taxon>
        <taxon>Auriscalpium</taxon>
    </lineage>
</organism>
<sequence length="754" mass="84741">MQLYLRSYLLFLALGLVSSQQQAAFNTPKPLGDGSSALKTDSDTFTAQDLVELPRPGIGTANRRGDLVLVPISKYTYEDNTTNHTLVIESLTIPTEQIVIPLPRSAEALWLDDRSVGYVLSDPPGDPATLFVVVLVWKAPRYLALPPVRVGTFPNATPANFQYTTADTTHGVLVFTDHVYPDGNLSTVWQQDEAWAARRTSVRVYEDAYERYWDAWRGPKRQSLFGVALWRDRGRERWHMGEDYVNVLNGTGHHPGGVSGGKNDFAVSDRHIVYTTRVPGLQEALHTKQDIYIVGFDGEPPRQLTSGKQAGTLNPVFNPDFDKVAWLETDVDGNYASHRNIVIYDLRKNIRYTLTQSWDRDPGSLAFSSDSSILYFTAGDHARTLVFALHVPPTPPSNNTHIDLPPFYTTPQAITHAGTATGLQSLPNLVYNSSRLLFMTATLQSPSDVMLLHDVRSVDGKIAVHGESQRVTRFTERLLEGKELVQPEDFYFEGARGKRVHGILMKPKGWKEGQKKKYPVMLAVHGGPQGVWDHTWSYRWNFNIFANQGYFVVGINPTGSLTFGQDFKDGTRQDWGGKTFVDLVNGWKYVLEKHPEIDADRAVAAGASFGGYAMNWIQGHPEYGFNFKAQVCHDGMFDLGYAGYAIDELMLLRNDYGLPWEAETKALFAKHSPHQFVDKWATPMLVIHGSKDYRLPETEGLSAFHALKMRGVPTRLLIFPDEGHFVQGPANSVEWHREVFRWFEMYVGKKAIEA</sequence>
<keyword evidence="2" id="KW-1185">Reference proteome</keyword>